<dbReference type="InterPro" id="IPR005624">
    <property type="entry name" value="PduO/GlcC-like"/>
</dbReference>
<proteinExistence type="predicted"/>
<dbReference type="Pfam" id="PF03928">
    <property type="entry name" value="HbpS-like"/>
    <property type="match status" value="1"/>
</dbReference>
<dbReference type="Gene3D" id="3.30.450.150">
    <property type="entry name" value="Haem-degrading domain"/>
    <property type="match status" value="1"/>
</dbReference>
<gene>
    <name evidence="1" type="ORF">ACFYXQ_40030</name>
</gene>
<sequence length="161" mass="17328">MVYEKGTVGLEEGLRVVDAVVRAAGGTDPRTWPGIAVVVVDKEGELVAAARMDGMAARFVRAAHRKAYTAAVMERDTAGVMEFWNRQQAAGHRGPHDWNDPMLTTLPGGYVVKCDCRIVGGIGISGGSGDFDDDYFAEIAIAALGEPFRHTPDWEVKHVGD</sequence>
<comment type="caution">
    <text evidence="1">The sequence shown here is derived from an EMBL/GenBank/DDBJ whole genome shotgun (WGS) entry which is preliminary data.</text>
</comment>
<organism evidence="1 2">
    <name type="scientific">Nocardia jiangxiensis</name>
    <dbReference type="NCBI Taxonomy" id="282685"/>
    <lineage>
        <taxon>Bacteria</taxon>
        <taxon>Bacillati</taxon>
        <taxon>Actinomycetota</taxon>
        <taxon>Actinomycetes</taxon>
        <taxon>Mycobacteriales</taxon>
        <taxon>Nocardiaceae</taxon>
        <taxon>Nocardia</taxon>
    </lineage>
</organism>
<dbReference type="SUPFAM" id="SSF143744">
    <property type="entry name" value="GlcG-like"/>
    <property type="match status" value="1"/>
</dbReference>
<dbReference type="RefSeq" id="WP_051194273.1">
    <property type="nucleotide sequence ID" value="NZ_JBIAQY010000022.1"/>
</dbReference>
<name>A0ABW6SCC2_9NOCA</name>
<evidence type="ECO:0000313" key="1">
    <source>
        <dbReference type="EMBL" id="MFF3573958.1"/>
    </source>
</evidence>
<dbReference type="PANTHER" id="PTHR34309:SF1">
    <property type="entry name" value="PROTEIN GLCG"/>
    <property type="match status" value="1"/>
</dbReference>
<keyword evidence="2" id="KW-1185">Reference proteome</keyword>
<dbReference type="InterPro" id="IPR052517">
    <property type="entry name" value="GlcG_carb_metab_protein"/>
</dbReference>
<evidence type="ECO:0000313" key="2">
    <source>
        <dbReference type="Proteomes" id="UP001601992"/>
    </source>
</evidence>
<reference evidence="1 2" key="1">
    <citation type="submission" date="2024-10" db="EMBL/GenBank/DDBJ databases">
        <title>The Natural Products Discovery Center: Release of the First 8490 Sequenced Strains for Exploring Actinobacteria Biosynthetic Diversity.</title>
        <authorList>
            <person name="Kalkreuter E."/>
            <person name="Kautsar S.A."/>
            <person name="Yang D."/>
            <person name="Bader C.D."/>
            <person name="Teijaro C.N."/>
            <person name="Fluegel L."/>
            <person name="Davis C.M."/>
            <person name="Simpson J.R."/>
            <person name="Lauterbach L."/>
            <person name="Steele A.D."/>
            <person name="Gui C."/>
            <person name="Meng S."/>
            <person name="Li G."/>
            <person name="Viehrig K."/>
            <person name="Ye F."/>
            <person name="Su P."/>
            <person name="Kiefer A.F."/>
            <person name="Nichols A."/>
            <person name="Cepeda A.J."/>
            <person name="Yan W."/>
            <person name="Fan B."/>
            <person name="Jiang Y."/>
            <person name="Adhikari A."/>
            <person name="Zheng C.-J."/>
            <person name="Schuster L."/>
            <person name="Cowan T.M."/>
            <person name="Smanski M.J."/>
            <person name="Chevrette M.G."/>
            <person name="De Carvalho L.P.S."/>
            <person name="Shen B."/>
        </authorList>
    </citation>
    <scope>NUCLEOTIDE SEQUENCE [LARGE SCALE GENOMIC DNA]</scope>
    <source>
        <strain evidence="1 2">NPDC002593</strain>
    </source>
</reference>
<dbReference type="Proteomes" id="UP001601992">
    <property type="component" value="Unassembled WGS sequence"/>
</dbReference>
<dbReference type="PANTHER" id="PTHR34309">
    <property type="entry name" value="SLR1406 PROTEIN"/>
    <property type="match status" value="1"/>
</dbReference>
<dbReference type="EMBL" id="JBIAQY010000022">
    <property type="protein sequence ID" value="MFF3573958.1"/>
    <property type="molecule type" value="Genomic_DNA"/>
</dbReference>
<dbReference type="InterPro" id="IPR038084">
    <property type="entry name" value="PduO/GlcC-like_sf"/>
</dbReference>
<protein>
    <submittedName>
        <fullName evidence="1">Heme-binding protein</fullName>
    </submittedName>
</protein>
<accession>A0ABW6SCC2</accession>